<reference evidence="2" key="3">
    <citation type="submission" date="2025-09" db="UniProtKB">
        <authorList>
            <consortium name="Ensembl"/>
        </authorList>
    </citation>
    <scope>IDENTIFICATION</scope>
</reference>
<evidence type="ECO:0000256" key="1">
    <source>
        <dbReference type="SAM" id="MobiDB-lite"/>
    </source>
</evidence>
<dbReference type="OMA" id="QPAGQAW"/>
<dbReference type="Ensembl" id="ENSPANT00000073462.1">
    <property type="protein sequence ID" value="ENSPANP00000048395.1"/>
    <property type="gene ID" value="ENSPANG00000038153.1"/>
</dbReference>
<evidence type="ECO:0000313" key="2">
    <source>
        <dbReference type="Ensembl" id="ENSPANP00000048395.1"/>
    </source>
</evidence>
<dbReference type="AlphaFoldDB" id="A0A8I5N8J9"/>
<reference evidence="2" key="2">
    <citation type="submission" date="2025-08" db="UniProtKB">
        <authorList>
            <consortium name="Ensembl"/>
        </authorList>
    </citation>
    <scope>IDENTIFICATION</scope>
</reference>
<feature type="region of interest" description="Disordered" evidence="1">
    <location>
        <begin position="87"/>
        <end position="137"/>
    </location>
</feature>
<organism evidence="2 3">
    <name type="scientific">Papio anubis</name>
    <name type="common">Olive baboon</name>
    <dbReference type="NCBI Taxonomy" id="9555"/>
    <lineage>
        <taxon>Eukaryota</taxon>
        <taxon>Metazoa</taxon>
        <taxon>Chordata</taxon>
        <taxon>Craniata</taxon>
        <taxon>Vertebrata</taxon>
        <taxon>Euteleostomi</taxon>
        <taxon>Mammalia</taxon>
        <taxon>Eutheria</taxon>
        <taxon>Euarchontoglires</taxon>
        <taxon>Primates</taxon>
        <taxon>Haplorrhini</taxon>
        <taxon>Catarrhini</taxon>
        <taxon>Cercopithecidae</taxon>
        <taxon>Cercopithecinae</taxon>
        <taxon>Papio</taxon>
    </lineage>
</organism>
<feature type="compositionally biased region" description="Basic residues" evidence="1">
    <location>
        <begin position="113"/>
        <end position="137"/>
    </location>
</feature>
<evidence type="ECO:0000313" key="3">
    <source>
        <dbReference type="Proteomes" id="UP000028761"/>
    </source>
</evidence>
<dbReference type="Proteomes" id="UP000028761">
    <property type="component" value="Chromosome 8"/>
</dbReference>
<keyword evidence="3" id="KW-1185">Reference proteome</keyword>
<proteinExistence type="predicted"/>
<reference evidence="2 3" key="1">
    <citation type="submission" date="2012-03" db="EMBL/GenBank/DDBJ databases">
        <title>Whole Genome Assembly of Papio anubis.</title>
        <authorList>
            <person name="Liu Y.L."/>
            <person name="Abraham K.A."/>
            <person name="Akbar H.A."/>
            <person name="Ali S.A."/>
            <person name="Anosike U.A."/>
            <person name="Aqrawi P.A."/>
            <person name="Arias F.A."/>
            <person name="Attaway T.A."/>
            <person name="Awwad R.A."/>
            <person name="Babu C.B."/>
            <person name="Bandaranaike D.B."/>
            <person name="Battles P.B."/>
            <person name="Bell A.B."/>
            <person name="Beltran B.B."/>
            <person name="Berhane-Mersha D.B."/>
            <person name="Bess C.B."/>
            <person name="Bickham C.B."/>
            <person name="Bolden T.B."/>
            <person name="Carter K.C."/>
            <person name="Chau D.C."/>
            <person name="Chavez A.C."/>
            <person name="Clerc-Blankenburg K.C."/>
            <person name="Coyle M.C."/>
            <person name="Dao M.D."/>
            <person name="Davila M.L.D."/>
            <person name="Davy-Carroll L.D."/>
            <person name="Denson S.D."/>
            <person name="Dinh H.D."/>
            <person name="Fernandez S.F."/>
            <person name="Fernando P.F."/>
            <person name="Forbes L.F."/>
            <person name="Francis C.F."/>
            <person name="Francisco L.F."/>
            <person name="Fu Q.F."/>
            <person name="Garcia-Iii R.G."/>
            <person name="Garrett T.G."/>
            <person name="Gross S.G."/>
            <person name="Gubbala S.G."/>
            <person name="Hirani K.H."/>
            <person name="Hogues M.H."/>
            <person name="Hollins B.H."/>
            <person name="Jackson L.J."/>
            <person name="Javaid M.J."/>
            <person name="Jhangiani S.J."/>
            <person name="Johnson A.J."/>
            <person name="Johnson B.J."/>
            <person name="Jones J.J."/>
            <person name="Joshi V.J."/>
            <person name="Kalu J.K."/>
            <person name="Khan N.K."/>
            <person name="Korchina V.K."/>
            <person name="Kovar C.K."/>
            <person name="Lago L.L."/>
            <person name="Lara F.L."/>
            <person name="Le T.-K.L."/>
            <person name="Lee S.L."/>
            <person name="Legall-Iii F.L."/>
            <person name="Lemon S.L."/>
            <person name="Liu J.L."/>
            <person name="Liu Y.-S.L."/>
            <person name="Liyanage D.L."/>
            <person name="Lopez J.L."/>
            <person name="Lorensuhewa L.L."/>
            <person name="Mata R.M."/>
            <person name="Mathew T.M."/>
            <person name="Mercado C.M."/>
            <person name="Mercado I.M."/>
            <person name="Morales K.M."/>
            <person name="Morgan M.M."/>
            <person name="Munidasa M.M."/>
            <person name="Ngo D.N."/>
            <person name="Nguyen L.N."/>
            <person name="Nguyen T.N."/>
            <person name="Nguyen N.N."/>
            <person name="Obregon M.O."/>
            <person name="Okwuonu G.O."/>
            <person name="Ongeri F.O."/>
            <person name="Onwere C.O."/>
            <person name="Osifeso I.O."/>
            <person name="Parra A.P."/>
            <person name="Patil S.P."/>
            <person name="Perez A.P."/>
            <person name="Perez Y.P."/>
            <person name="Pham C.P."/>
            <person name="Pu L.-L.P."/>
            <person name="Puazo M.P."/>
            <person name="Quiroz J.Q."/>
            <person name="Rouhana J.R."/>
            <person name="Ruiz M.R."/>
            <person name="Ruiz S.-J.R."/>
            <person name="Saada N.S."/>
            <person name="Santibanez J.S."/>
            <person name="Scheel M.S."/>
            <person name="Schneider B.S."/>
            <person name="Simmons D.S."/>
            <person name="Sisson I.S."/>
            <person name="Tang L.-Y.T."/>
            <person name="Thornton R.T."/>
            <person name="Tisius J.T."/>
            <person name="Toledanes G.T."/>
            <person name="Trejos Z.T."/>
            <person name="Usmani K.U."/>
            <person name="Varghese R.V."/>
            <person name="Vattathil S.V."/>
            <person name="Vee V.V."/>
            <person name="Walker D.W."/>
            <person name="Weissenberger G.W."/>
            <person name="White C.W."/>
            <person name="Williams A.W."/>
            <person name="Woodworth J.W."/>
            <person name="Wright R.W."/>
            <person name="Zhu Y.Z."/>
            <person name="Han Y.H."/>
            <person name="Newsham I.N."/>
            <person name="Nazareth L.N."/>
            <person name="Worley K.W."/>
            <person name="Muzny D.M."/>
            <person name="Rogers J.R."/>
            <person name="Gibbs R.G."/>
        </authorList>
    </citation>
    <scope>NUCLEOTIDE SEQUENCE [LARGE SCALE GENOMIC DNA]</scope>
</reference>
<protein>
    <submittedName>
        <fullName evidence="2">Uncharacterized protein</fullName>
    </submittedName>
</protein>
<name>A0A8I5N8J9_PAPAN</name>
<dbReference type="GeneTree" id="ENSGT00940000163244"/>
<sequence>MSTVLKSFFKKFTLHCWWGCKTAQRAWWLTPVIPALWEAKAGGSPEVRSSGPAWPTRTKLVFTKNTKISQAWWWVPIIPATREAERGELLDPGGGGCSEPRSRHCTPSLGARAKLHLKENKKGKKKKKKEKKKNNVI</sequence>
<accession>A0A8I5N8J9</accession>